<dbReference type="Proteomes" id="UP000050360">
    <property type="component" value="Unassembled WGS sequence"/>
</dbReference>
<feature type="non-terminal residue" evidence="3">
    <location>
        <position position="293"/>
    </location>
</feature>
<reference evidence="3 4" key="1">
    <citation type="submission" date="2015-09" db="EMBL/GenBank/DDBJ databases">
        <title>A metagenomics-based metabolic model of nitrate-dependent anaerobic oxidation of methane by Methanoperedens-like archaea.</title>
        <authorList>
            <person name="Arshad A."/>
            <person name="Speth D.R."/>
            <person name="De Graaf R.M."/>
            <person name="Op Den Camp H.J."/>
            <person name="Jetten M.S."/>
            <person name="Welte C.U."/>
        </authorList>
    </citation>
    <scope>NUCLEOTIDE SEQUENCE [LARGE SCALE GENOMIC DNA]</scope>
</reference>
<dbReference type="Gene3D" id="3.30.479.30">
    <property type="entry name" value="Band 7 domain"/>
    <property type="match status" value="1"/>
</dbReference>
<gene>
    <name evidence="3" type="ORF">MPEBLZ_01713</name>
</gene>
<evidence type="ECO:0000259" key="2">
    <source>
        <dbReference type="Pfam" id="PF13421"/>
    </source>
</evidence>
<feature type="compositionally biased region" description="Gly residues" evidence="1">
    <location>
        <begin position="274"/>
        <end position="284"/>
    </location>
</feature>
<dbReference type="PANTHER" id="PTHR37826">
    <property type="entry name" value="FLOTILLIN BAND_7_5 DOMAIN PROTEIN"/>
    <property type="match status" value="1"/>
</dbReference>
<feature type="region of interest" description="Disordered" evidence="1">
    <location>
        <begin position="270"/>
        <end position="293"/>
    </location>
</feature>
<accession>A0A0P7ZFZ3</accession>
<evidence type="ECO:0000313" key="3">
    <source>
        <dbReference type="EMBL" id="KPQ43724.1"/>
    </source>
</evidence>
<proteinExistence type="predicted"/>
<sequence>MLFDKKTPTTAGSGGSILGSTTFMWDDAAKGENVIFRIPRNLIWNDNVVVREDEYAVFLRDGKILTVLDRPGRFGLSTLNIPVLTELQRIVTGTQPVAEAYYVQRRELRSKFGSAEPMVFRDQDFGIVRLRIFGQFAYKVVNPIQFITQFVGTKGFSDSDQVVSWLKGEIIMQLNDTLGELKSKKQLSVLDIPANLEEIEQMLLSKVETNVAEYGLKVMRIAELNINLPEEVQKAVDTRSGIGALGLTDQRQKEAFIAFQAGSAMRDAAKQEGGAAGAGAGAGVGPQADSSPC</sequence>
<evidence type="ECO:0000256" key="1">
    <source>
        <dbReference type="SAM" id="MobiDB-lite"/>
    </source>
</evidence>
<dbReference type="CDD" id="cd03408">
    <property type="entry name" value="SPFH_like_u1"/>
    <property type="match status" value="1"/>
</dbReference>
<organism evidence="3 4">
    <name type="scientific">Candidatus Methanoperedens nitratireducens</name>
    <dbReference type="NCBI Taxonomy" id="1392998"/>
    <lineage>
        <taxon>Archaea</taxon>
        <taxon>Methanobacteriati</taxon>
        <taxon>Methanobacteriota</taxon>
        <taxon>Stenosarchaea group</taxon>
        <taxon>Methanomicrobia</taxon>
        <taxon>Methanosarcinales</taxon>
        <taxon>ANME-2 cluster</taxon>
        <taxon>Candidatus Methanoperedentaceae</taxon>
        <taxon>Candidatus Methanoperedens</taxon>
    </lineage>
</organism>
<comment type="caution">
    <text evidence="3">The sequence shown here is derived from an EMBL/GenBank/DDBJ whole genome shotgun (WGS) entry which is preliminary data.</text>
</comment>
<dbReference type="InterPro" id="IPR033880">
    <property type="entry name" value="SPFH_YdjI"/>
</dbReference>
<dbReference type="PANTHER" id="PTHR37826:SF2">
    <property type="entry name" value="ZINC-RIBBON DOMAIN-CONTAINING PROTEIN"/>
    <property type="match status" value="1"/>
</dbReference>
<dbReference type="AlphaFoldDB" id="A0A0P7ZFZ3"/>
<dbReference type="Pfam" id="PF13421">
    <property type="entry name" value="Band_7_1"/>
    <property type="match status" value="1"/>
</dbReference>
<dbReference type="InterPro" id="IPR036013">
    <property type="entry name" value="Band_7/SPFH_dom_sf"/>
</dbReference>
<dbReference type="EMBL" id="LKCM01000131">
    <property type="protein sequence ID" value="KPQ43724.1"/>
    <property type="molecule type" value="Genomic_DNA"/>
</dbReference>
<evidence type="ECO:0000313" key="4">
    <source>
        <dbReference type="Proteomes" id="UP000050360"/>
    </source>
</evidence>
<dbReference type="SUPFAM" id="SSF117892">
    <property type="entry name" value="Band 7/SPFH domain"/>
    <property type="match status" value="1"/>
</dbReference>
<name>A0A0P7ZFZ3_9EURY</name>
<feature type="domain" description="SPFH" evidence="2">
    <location>
        <begin position="46"/>
        <end position="242"/>
    </location>
</feature>
<protein>
    <submittedName>
        <fullName evidence="3">SPFH domain / Band 7 family protein</fullName>
    </submittedName>
</protein>